<dbReference type="Gene3D" id="3.40.50.450">
    <property type="match status" value="1"/>
</dbReference>
<reference evidence="4 5" key="1">
    <citation type="submission" date="2024-11" db="EMBL/GenBank/DDBJ databases">
        <title>First Report of Moraxella oculi in Brazil in an Infectious Bovine Keratoconjunctivitis Outbreak.</title>
        <authorList>
            <person name="Carvalho C.V."/>
            <person name="Domingues R."/>
            <person name="Coutinho C."/>
            <person name="Honorio N.T.B.S."/>
            <person name="Faza D.R.L.R."/>
            <person name="Carvalho W.A."/>
            <person name="Machado A.B.F."/>
            <person name="Martins M.F."/>
            <person name="Gaspar E.B."/>
        </authorList>
    </citation>
    <scope>NUCLEOTIDE SEQUENCE [LARGE SCALE GENOMIC DNA]</scope>
    <source>
        <strain evidence="4 5">2117LE</strain>
    </source>
</reference>
<dbReference type="InterPro" id="IPR031100">
    <property type="entry name" value="LOG_fam"/>
</dbReference>
<keyword evidence="5" id="KW-1185">Reference proteome</keyword>
<evidence type="ECO:0000256" key="3">
    <source>
        <dbReference type="RuleBase" id="RU363015"/>
    </source>
</evidence>
<dbReference type="InterPro" id="IPR005269">
    <property type="entry name" value="LOG"/>
</dbReference>
<name>A0ABW8U3I2_9GAMM</name>
<dbReference type="Pfam" id="PF03641">
    <property type="entry name" value="Lysine_decarbox"/>
    <property type="match status" value="1"/>
</dbReference>
<dbReference type="Proteomes" id="UP001624684">
    <property type="component" value="Unassembled WGS sequence"/>
</dbReference>
<keyword evidence="3" id="KW-0378">Hydrolase</keyword>
<comment type="catalytic activity">
    <reaction evidence="1">
        <text>AMP + H2O = D-ribose 5-phosphate + adenine</text>
        <dbReference type="Rhea" id="RHEA:20129"/>
        <dbReference type="ChEBI" id="CHEBI:15377"/>
        <dbReference type="ChEBI" id="CHEBI:16708"/>
        <dbReference type="ChEBI" id="CHEBI:78346"/>
        <dbReference type="ChEBI" id="CHEBI:456215"/>
        <dbReference type="EC" id="3.2.2.4"/>
    </reaction>
</comment>
<accession>A0ABW8U3I2</accession>
<evidence type="ECO:0000313" key="4">
    <source>
        <dbReference type="EMBL" id="MFL1731713.1"/>
    </source>
</evidence>
<evidence type="ECO:0000256" key="2">
    <source>
        <dbReference type="ARBA" id="ARBA00006763"/>
    </source>
</evidence>
<protein>
    <recommendedName>
        <fullName evidence="3">Cytokinin riboside 5'-monophosphate phosphoribohydrolase</fullName>
        <ecNumber evidence="3">3.2.2.n1</ecNumber>
    </recommendedName>
</protein>
<dbReference type="NCBIfam" id="TIGR00730">
    <property type="entry name" value="Rossman fold protein, TIGR00730 family"/>
    <property type="match status" value="1"/>
</dbReference>
<dbReference type="PANTHER" id="PTHR31223">
    <property type="entry name" value="LOG FAMILY PROTEIN YJL055W"/>
    <property type="match status" value="1"/>
</dbReference>
<keyword evidence="3" id="KW-0203">Cytokinin biosynthesis</keyword>
<dbReference type="EC" id="3.2.2.n1" evidence="3"/>
<comment type="similarity">
    <text evidence="2 3">Belongs to the LOG family.</text>
</comment>
<dbReference type="SUPFAM" id="SSF102405">
    <property type="entry name" value="MCP/YpsA-like"/>
    <property type="match status" value="1"/>
</dbReference>
<evidence type="ECO:0000256" key="1">
    <source>
        <dbReference type="ARBA" id="ARBA00000274"/>
    </source>
</evidence>
<comment type="caution">
    <text evidence="4">The sequence shown here is derived from an EMBL/GenBank/DDBJ whole genome shotgun (WGS) entry which is preliminary data.</text>
</comment>
<organism evidence="4 5">
    <name type="scientific">Moraxella oculi</name>
    <dbReference type="NCBI Taxonomy" id="2940516"/>
    <lineage>
        <taxon>Bacteria</taxon>
        <taxon>Pseudomonadati</taxon>
        <taxon>Pseudomonadota</taxon>
        <taxon>Gammaproteobacteria</taxon>
        <taxon>Moraxellales</taxon>
        <taxon>Moraxellaceae</taxon>
        <taxon>Moraxella</taxon>
    </lineage>
</organism>
<sequence>MNTLNAIAVYCGSNFGNTPNYYHAAKLMGETLAKLNISLVYGGGNVGLMGAVADSVLEHGGTAIGVIPTFLKQKEVAHFGLTTLIETSDMATRKYKMIELADGFIAMAGGIGTFEELYEVLSLMQLRQHEKPIGILNTNGFFDNFLASLQQCIDEGFMPQATMDFICVSDHPNDLIQKMRQFQFIDAQKWIRPAWLDA</sequence>
<dbReference type="EMBL" id="JBJJXE010000001">
    <property type="protein sequence ID" value="MFL1731713.1"/>
    <property type="molecule type" value="Genomic_DNA"/>
</dbReference>
<proteinExistence type="inferred from homology"/>
<gene>
    <name evidence="4" type="ORF">ACJHVH_01675</name>
</gene>
<evidence type="ECO:0000313" key="5">
    <source>
        <dbReference type="Proteomes" id="UP001624684"/>
    </source>
</evidence>
<dbReference type="RefSeq" id="WP_249097629.1">
    <property type="nucleotide sequence ID" value="NZ_JAMBAQ010000001.1"/>
</dbReference>
<dbReference type="PANTHER" id="PTHR31223:SF70">
    <property type="entry name" value="LOG FAMILY PROTEIN YJL055W"/>
    <property type="match status" value="1"/>
</dbReference>